<evidence type="ECO:0000313" key="8">
    <source>
        <dbReference type="EMBL" id="QEX24318.1"/>
    </source>
</evidence>
<feature type="binding site" evidence="5">
    <location>
        <position position="76"/>
    </location>
    <ligand>
        <name>substrate</name>
    </ligand>
</feature>
<keyword evidence="4 6" id="KW-0460">Magnesium</keyword>
<keyword evidence="9" id="KW-1185">Reference proteome</keyword>
<feature type="binding site" evidence="6">
    <location>
        <position position="141"/>
    </location>
    <ligand>
        <name>Mg(2+)</name>
        <dbReference type="ChEBI" id="CHEBI:18420"/>
    </ligand>
</feature>
<evidence type="ECO:0000259" key="7">
    <source>
        <dbReference type="Pfam" id="PF03328"/>
    </source>
</evidence>
<dbReference type="PANTHER" id="PTHR32308:SF10">
    <property type="entry name" value="CITRATE LYASE SUBUNIT BETA"/>
    <property type="match status" value="1"/>
</dbReference>
<dbReference type="OrthoDB" id="9800547at2"/>
<protein>
    <submittedName>
        <fullName evidence="8">CoA ester lyase</fullName>
    </submittedName>
</protein>
<comment type="cofactor">
    <cofactor evidence="1">
        <name>Mg(2+)</name>
        <dbReference type="ChEBI" id="CHEBI:18420"/>
    </cofactor>
</comment>
<feature type="binding site" evidence="6">
    <location>
        <position position="168"/>
    </location>
    <ligand>
        <name>Mg(2+)</name>
        <dbReference type="ChEBI" id="CHEBI:18420"/>
    </ligand>
</feature>
<dbReference type="GO" id="GO:0000287">
    <property type="term" value="F:magnesium ion binding"/>
    <property type="evidence" value="ECO:0007669"/>
    <property type="project" value="TreeGrafter"/>
</dbReference>
<reference evidence="8 9" key="1">
    <citation type="submission" date="2019-08" db="EMBL/GenBank/DDBJ databases">
        <title>Hyperibacter terrae gen. nov., sp. nov. and Hyperibacter viscosus sp. nov., two new members in the family Rhodospirillaceae isolated from the rhizosphere of Hypericum perforatum.</title>
        <authorList>
            <person name="Noviana Z."/>
        </authorList>
    </citation>
    <scope>NUCLEOTIDE SEQUENCE [LARGE SCALE GENOMIC DNA]</scope>
    <source>
        <strain evidence="8 9">R5959</strain>
    </source>
</reference>
<dbReference type="InterPro" id="IPR005000">
    <property type="entry name" value="Aldolase/citrate-lyase_domain"/>
</dbReference>
<feature type="domain" description="HpcH/HpaI aldolase/citrate lyase" evidence="7">
    <location>
        <begin position="16"/>
        <end position="259"/>
    </location>
</feature>
<dbReference type="InterPro" id="IPR015813">
    <property type="entry name" value="Pyrv/PenolPyrv_kinase-like_dom"/>
</dbReference>
<dbReference type="InterPro" id="IPR040442">
    <property type="entry name" value="Pyrv_kinase-like_dom_sf"/>
</dbReference>
<dbReference type="GO" id="GO:0016829">
    <property type="term" value="F:lyase activity"/>
    <property type="evidence" value="ECO:0007669"/>
    <property type="project" value="UniProtKB-KW"/>
</dbReference>
<evidence type="ECO:0000256" key="1">
    <source>
        <dbReference type="ARBA" id="ARBA00001946"/>
    </source>
</evidence>
<dbReference type="RefSeq" id="WP_151119608.1">
    <property type="nucleotide sequence ID" value="NZ_CP042582.1"/>
</dbReference>
<dbReference type="AlphaFoldDB" id="A0A5J6N2W0"/>
<gene>
    <name evidence="8" type="ORF">FRZ61_42590</name>
</gene>
<dbReference type="SUPFAM" id="SSF51621">
    <property type="entry name" value="Phosphoenolpyruvate/pyruvate domain"/>
    <property type="match status" value="1"/>
</dbReference>
<dbReference type="Proteomes" id="UP000325797">
    <property type="component" value="Chromosome"/>
</dbReference>
<proteinExistence type="inferred from homology"/>
<evidence type="ECO:0000256" key="2">
    <source>
        <dbReference type="ARBA" id="ARBA00005568"/>
    </source>
</evidence>
<dbReference type="PANTHER" id="PTHR32308">
    <property type="entry name" value="LYASE BETA SUBUNIT, PUTATIVE (AFU_ORTHOLOGUE AFUA_4G13030)-RELATED"/>
    <property type="match status" value="1"/>
</dbReference>
<evidence type="ECO:0000256" key="3">
    <source>
        <dbReference type="ARBA" id="ARBA00022723"/>
    </source>
</evidence>
<keyword evidence="3 6" id="KW-0479">Metal-binding</keyword>
<name>A0A5J6N2W0_9PROT</name>
<dbReference type="EMBL" id="CP042582">
    <property type="protein sequence ID" value="QEX24318.1"/>
    <property type="molecule type" value="Genomic_DNA"/>
</dbReference>
<evidence type="ECO:0000256" key="4">
    <source>
        <dbReference type="ARBA" id="ARBA00022842"/>
    </source>
</evidence>
<dbReference type="PIRSF" id="PIRSF015582">
    <property type="entry name" value="Cit_lyase_B"/>
    <property type="match status" value="1"/>
</dbReference>
<sequence>MTFKTVEQAPARLNRSELAVPGSQPQLFEKAAKSAADVVFLDLEDAVAPDDKVQARKNVIQALRDIDWGTKTVSVRINGLDTHYMYRDVVDVIEQGGERLDLIMIPKIGTPSDVYALDMLVSQCEAAVGRKKRIGFELIIEIALGMQNINEIAGASKRLESLHFGVADYAASTRARTTVIGGPNKMYGVLTDKEGDKPRDFHWGDMWHYAIARMVVAARANGLRPLDGPFGDFSDADGFKAQAYRAAVLGCEGKWAIHPSQIALANEVYSPSEAEVKRAQRILEAMAQAQREGKGAVALDGRLIDIASIRQAEVLVAKAKQVAGAK</sequence>
<evidence type="ECO:0000313" key="9">
    <source>
        <dbReference type="Proteomes" id="UP000325797"/>
    </source>
</evidence>
<evidence type="ECO:0000256" key="5">
    <source>
        <dbReference type="PIRSR" id="PIRSR015582-1"/>
    </source>
</evidence>
<comment type="similarity">
    <text evidence="2">Belongs to the HpcH/HpaI aldolase family.</text>
</comment>
<dbReference type="Gene3D" id="3.20.20.60">
    <property type="entry name" value="Phosphoenolpyruvate-binding domains"/>
    <property type="match status" value="1"/>
</dbReference>
<dbReference type="Pfam" id="PF03328">
    <property type="entry name" value="HpcH_HpaI"/>
    <property type="match status" value="1"/>
</dbReference>
<evidence type="ECO:0000256" key="6">
    <source>
        <dbReference type="PIRSR" id="PIRSR015582-2"/>
    </source>
</evidence>
<feature type="binding site" evidence="5">
    <location>
        <position position="141"/>
    </location>
    <ligand>
        <name>substrate</name>
    </ligand>
</feature>
<accession>A0A5J6N2W0</accession>
<keyword evidence="8" id="KW-0456">Lyase</keyword>
<dbReference type="InterPro" id="IPR011206">
    <property type="entry name" value="Citrate_lyase_beta/mcl1/mcl2"/>
</dbReference>
<dbReference type="GO" id="GO:0006107">
    <property type="term" value="P:oxaloacetate metabolic process"/>
    <property type="evidence" value="ECO:0007669"/>
    <property type="project" value="TreeGrafter"/>
</dbReference>
<organism evidence="8 9">
    <name type="scientific">Hypericibacter adhaerens</name>
    <dbReference type="NCBI Taxonomy" id="2602016"/>
    <lineage>
        <taxon>Bacteria</taxon>
        <taxon>Pseudomonadati</taxon>
        <taxon>Pseudomonadota</taxon>
        <taxon>Alphaproteobacteria</taxon>
        <taxon>Rhodospirillales</taxon>
        <taxon>Dongiaceae</taxon>
        <taxon>Hypericibacter</taxon>
    </lineage>
</organism>
<dbReference type="KEGG" id="hadh:FRZ61_42590"/>